<evidence type="ECO:0000256" key="6">
    <source>
        <dbReference type="SAM" id="MobiDB-lite"/>
    </source>
</evidence>
<dbReference type="EMBL" id="JAODAN010000008">
    <property type="protein sequence ID" value="KAK1922733.1"/>
    <property type="molecule type" value="Genomic_DNA"/>
</dbReference>
<organism evidence="8 9">
    <name type="scientific">Papiliotrema laurentii</name>
    <name type="common">Cryptococcus laurentii</name>
    <dbReference type="NCBI Taxonomy" id="5418"/>
    <lineage>
        <taxon>Eukaryota</taxon>
        <taxon>Fungi</taxon>
        <taxon>Dikarya</taxon>
        <taxon>Basidiomycota</taxon>
        <taxon>Agaricomycotina</taxon>
        <taxon>Tremellomycetes</taxon>
        <taxon>Tremellales</taxon>
        <taxon>Rhynchogastremaceae</taxon>
        <taxon>Papiliotrema</taxon>
    </lineage>
</organism>
<sequence length="463" mass="50652">MVQDTNGIHITQGPDRTGSNTPQHDSSLHKGYYLSDKARESEIDGIRGLLIHEKPGVVSFVSALAGKPNPHTFPFESITLNLKAPLGSRTDDPNAAPTQLTIEGPDLDAALQYGPTPGLANFRAWLEDFQSAVHGRAKGDQWTVNVGTGSQDLMAKTFGVVLNPGDPVLIETPVYAGILPPLRNLKAKTIEVEVDEQGISPDSLEQILGNWPADQKRPKVVYVNPVGCNPSGCSHSKERKLAVLEICKKYNLLILEDDPYYYLAQQRIPSYFELETQVFPNGGHVVRFDSFSKLLAAGMRLGFATGPKEILHAIDVVTAGASLHSSAVSQAVAYRLVKHWGVEGFSNHAQHVADFYAERRKRFEDLAHKHLDGLATWVSPVAGMFLWIDLSPAGVEDSYSLVREEALAKGVLAVPGFAFFPNGRKSSHVRTSFSLVDLDNDAELGMERLASAIRDWQKRNGKA</sequence>
<dbReference type="InterPro" id="IPR004839">
    <property type="entry name" value="Aminotransferase_I/II_large"/>
</dbReference>
<dbReference type="CDD" id="cd00609">
    <property type="entry name" value="AAT_like"/>
    <property type="match status" value="1"/>
</dbReference>
<evidence type="ECO:0000256" key="4">
    <source>
        <dbReference type="ARBA" id="ARBA00022679"/>
    </source>
</evidence>
<dbReference type="PANTHER" id="PTHR42790">
    <property type="entry name" value="AMINOTRANSFERASE"/>
    <property type="match status" value="1"/>
</dbReference>
<dbReference type="PANTHER" id="PTHR42790:SF19">
    <property type="entry name" value="KYNURENINE_ALPHA-AMINOADIPATE AMINOTRANSFERASE, MITOCHONDRIAL"/>
    <property type="match status" value="1"/>
</dbReference>
<dbReference type="Proteomes" id="UP001182556">
    <property type="component" value="Unassembled WGS sequence"/>
</dbReference>
<keyword evidence="5" id="KW-0663">Pyridoxal phosphate</keyword>
<reference evidence="8" key="1">
    <citation type="submission" date="2023-02" db="EMBL/GenBank/DDBJ databases">
        <title>Identification and recombinant expression of a fungal hydrolase from Papiliotrema laurentii that hydrolyzes apple cutin and clears colloidal polyester polyurethane.</title>
        <authorList>
            <consortium name="DOE Joint Genome Institute"/>
            <person name="Roman V.A."/>
            <person name="Bojanowski C."/>
            <person name="Crable B.R."/>
            <person name="Wagner D.N."/>
            <person name="Hung C.S."/>
            <person name="Nadeau L.J."/>
            <person name="Schratz L."/>
            <person name="Haridas S."/>
            <person name="Pangilinan J."/>
            <person name="Lipzen A."/>
            <person name="Na H."/>
            <person name="Yan M."/>
            <person name="Ng V."/>
            <person name="Grigoriev I.V."/>
            <person name="Spatafora J.W."/>
            <person name="Barlow D."/>
            <person name="Biffinger J."/>
            <person name="Kelley-Loughnane N."/>
            <person name="Varaljay V.A."/>
            <person name="Crookes-Goodson W.J."/>
        </authorList>
    </citation>
    <scope>NUCLEOTIDE SEQUENCE</scope>
    <source>
        <strain evidence="8">5307AH</strain>
    </source>
</reference>
<dbReference type="AlphaFoldDB" id="A0AAD9CY46"/>
<evidence type="ECO:0000313" key="9">
    <source>
        <dbReference type="Proteomes" id="UP001182556"/>
    </source>
</evidence>
<evidence type="ECO:0000256" key="3">
    <source>
        <dbReference type="ARBA" id="ARBA00022576"/>
    </source>
</evidence>
<feature type="domain" description="Aminotransferase class I/classII large" evidence="7">
    <location>
        <begin position="110"/>
        <end position="433"/>
    </location>
</feature>
<name>A0AAD9CY46_PAPLA</name>
<evidence type="ECO:0000256" key="1">
    <source>
        <dbReference type="ARBA" id="ARBA00001933"/>
    </source>
</evidence>
<dbReference type="InterPro" id="IPR015424">
    <property type="entry name" value="PyrdxlP-dep_Trfase"/>
</dbReference>
<dbReference type="GO" id="GO:1901605">
    <property type="term" value="P:alpha-amino acid metabolic process"/>
    <property type="evidence" value="ECO:0007669"/>
    <property type="project" value="TreeGrafter"/>
</dbReference>
<evidence type="ECO:0000313" key="8">
    <source>
        <dbReference type="EMBL" id="KAK1922733.1"/>
    </source>
</evidence>
<gene>
    <name evidence="8" type="ORF">DB88DRAFT_496125</name>
</gene>
<protein>
    <submittedName>
        <fullName evidence="8">Aromatic amino acid transaminase</fullName>
    </submittedName>
</protein>
<dbReference type="Gene3D" id="3.40.640.10">
    <property type="entry name" value="Type I PLP-dependent aspartate aminotransferase-like (Major domain)"/>
    <property type="match status" value="1"/>
</dbReference>
<comment type="cofactor">
    <cofactor evidence="1">
        <name>pyridoxal 5'-phosphate</name>
        <dbReference type="ChEBI" id="CHEBI:597326"/>
    </cofactor>
</comment>
<proteinExistence type="inferred from homology"/>
<keyword evidence="9" id="KW-1185">Reference proteome</keyword>
<keyword evidence="3" id="KW-0032">Aminotransferase</keyword>
<evidence type="ECO:0000259" key="7">
    <source>
        <dbReference type="Pfam" id="PF00155"/>
    </source>
</evidence>
<dbReference type="SUPFAM" id="SSF53383">
    <property type="entry name" value="PLP-dependent transferases"/>
    <property type="match status" value="1"/>
</dbReference>
<evidence type="ECO:0000256" key="5">
    <source>
        <dbReference type="ARBA" id="ARBA00022898"/>
    </source>
</evidence>
<dbReference type="InterPro" id="IPR015421">
    <property type="entry name" value="PyrdxlP-dep_Trfase_major"/>
</dbReference>
<dbReference type="GO" id="GO:0030170">
    <property type="term" value="F:pyridoxal phosphate binding"/>
    <property type="evidence" value="ECO:0007669"/>
    <property type="project" value="InterPro"/>
</dbReference>
<dbReference type="Pfam" id="PF00155">
    <property type="entry name" value="Aminotran_1_2"/>
    <property type="match status" value="1"/>
</dbReference>
<comment type="similarity">
    <text evidence="2">Belongs to the class-I pyridoxal-phosphate-dependent aminotransferase family.</text>
</comment>
<comment type="caution">
    <text evidence="8">The sequence shown here is derived from an EMBL/GenBank/DDBJ whole genome shotgun (WGS) entry which is preliminary data.</text>
</comment>
<accession>A0AAD9CY46</accession>
<dbReference type="GO" id="GO:0008483">
    <property type="term" value="F:transaminase activity"/>
    <property type="evidence" value="ECO:0007669"/>
    <property type="project" value="UniProtKB-KW"/>
</dbReference>
<feature type="region of interest" description="Disordered" evidence="6">
    <location>
        <begin position="1"/>
        <end position="33"/>
    </location>
</feature>
<dbReference type="InterPro" id="IPR050859">
    <property type="entry name" value="Class-I_PLP-dep_aminotransf"/>
</dbReference>
<evidence type="ECO:0000256" key="2">
    <source>
        <dbReference type="ARBA" id="ARBA00007441"/>
    </source>
</evidence>
<keyword evidence="4" id="KW-0808">Transferase</keyword>